<dbReference type="EMBL" id="JXLN01010944">
    <property type="protein sequence ID" value="KPM06560.1"/>
    <property type="molecule type" value="Genomic_DNA"/>
</dbReference>
<dbReference type="AlphaFoldDB" id="A0A132A818"/>
<name>A0A132A818_SARSC</name>
<accession>A0A132A818</accession>
<comment type="caution">
    <text evidence="1">The sequence shown here is derived from an EMBL/GenBank/DDBJ whole genome shotgun (WGS) entry which is preliminary data.</text>
</comment>
<evidence type="ECO:0000313" key="2">
    <source>
        <dbReference type="Proteomes" id="UP000616769"/>
    </source>
</evidence>
<gene>
    <name evidence="1" type="ORF">QR98_0050370</name>
</gene>
<dbReference type="VEuPathDB" id="VectorBase:SSCA001290"/>
<protein>
    <submittedName>
        <fullName evidence="1">Uncharacterized protein</fullName>
    </submittedName>
</protein>
<organism evidence="1 2">
    <name type="scientific">Sarcoptes scabiei</name>
    <name type="common">Itch mite</name>
    <name type="synonym">Acarus scabiei</name>
    <dbReference type="NCBI Taxonomy" id="52283"/>
    <lineage>
        <taxon>Eukaryota</taxon>
        <taxon>Metazoa</taxon>
        <taxon>Ecdysozoa</taxon>
        <taxon>Arthropoda</taxon>
        <taxon>Chelicerata</taxon>
        <taxon>Arachnida</taxon>
        <taxon>Acari</taxon>
        <taxon>Acariformes</taxon>
        <taxon>Sarcoptiformes</taxon>
        <taxon>Astigmata</taxon>
        <taxon>Psoroptidia</taxon>
        <taxon>Sarcoptoidea</taxon>
        <taxon>Sarcoptidae</taxon>
        <taxon>Sarcoptinae</taxon>
        <taxon>Sarcoptes</taxon>
    </lineage>
</organism>
<dbReference type="Proteomes" id="UP000616769">
    <property type="component" value="Unassembled WGS sequence"/>
</dbReference>
<sequence length="91" mass="9937">MGFDADVDKRIGCELINDDDGSDRNDNVGVCERGGENFIDDGNKDKPDDVYNDDDGDDGRGGGDAIDGILKLLIILELIVALWSRSRYSID</sequence>
<reference evidence="1 2" key="1">
    <citation type="journal article" date="2015" name="Parasit. Vectors">
        <title>Draft genome of the scabies mite.</title>
        <authorList>
            <person name="Rider S.D.Jr."/>
            <person name="Morgan M.S."/>
            <person name="Arlian L.G."/>
        </authorList>
    </citation>
    <scope>NUCLEOTIDE SEQUENCE [LARGE SCALE GENOMIC DNA]</scope>
    <source>
        <strain evidence="1">Arlian Lab</strain>
    </source>
</reference>
<proteinExistence type="predicted"/>
<evidence type="ECO:0000313" key="1">
    <source>
        <dbReference type="EMBL" id="KPM06560.1"/>
    </source>
</evidence>